<comment type="caution">
    <text evidence="5">The sequence shown here is derived from an EMBL/GenBank/DDBJ whole genome shotgun (WGS) entry which is preliminary data.</text>
</comment>
<dbReference type="InterPro" id="IPR043504">
    <property type="entry name" value="Peptidase_S1_PA_chymotrypsin"/>
</dbReference>
<feature type="chain" id="PRO_5043190813" evidence="3">
    <location>
        <begin position="24"/>
        <end position="269"/>
    </location>
</feature>
<dbReference type="AlphaFoldDB" id="A0A448TF08"/>
<keyword evidence="2" id="KW-1015">Disulfide bond</keyword>
<dbReference type="InterPro" id="IPR001314">
    <property type="entry name" value="Peptidase_S1A"/>
</dbReference>
<dbReference type="PANTHER" id="PTHR24276">
    <property type="entry name" value="POLYSERASE-RELATED"/>
    <property type="match status" value="1"/>
</dbReference>
<dbReference type="GO" id="GO:0006508">
    <property type="term" value="P:proteolysis"/>
    <property type="evidence" value="ECO:0007669"/>
    <property type="project" value="UniProtKB-KW"/>
</dbReference>
<keyword evidence="3" id="KW-0732">Signal</keyword>
<dbReference type="Pfam" id="PF00089">
    <property type="entry name" value="Trypsin"/>
    <property type="match status" value="1"/>
</dbReference>
<name>A0A448TF08_9CORY</name>
<evidence type="ECO:0000313" key="5">
    <source>
        <dbReference type="EMBL" id="SPW33191.1"/>
    </source>
</evidence>
<accession>A0A448TF08</accession>
<organism evidence="5 6">
    <name type="scientific">Corynebacterium matruchotii</name>
    <dbReference type="NCBI Taxonomy" id="43768"/>
    <lineage>
        <taxon>Bacteria</taxon>
        <taxon>Bacillati</taxon>
        <taxon>Actinomycetota</taxon>
        <taxon>Actinomycetes</taxon>
        <taxon>Mycobacteriales</taxon>
        <taxon>Corynebacteriaceae</taxon>
        <taxon>Corynebacterium</taxon>
    </lineage>
</organism>
<dbReference type="PRINTS" id="PR00722">
    <property type="entry name" value="CHYMOTRYPSIN"/>
</dbReference>
<dbReference type="SUPFAM" id="SSF50494">
    <property type="entry name" value="Trypsin-like serine proteases"/>
    <property type="match status" value="1"/>
</dbReference>
<sequence>MLNWMKKAAVAAAIAIASSTIVAPPAGAIAGGRVNNADSLALLILGGSQCSGTVIAPEWVVTAKHCVHQGNSAIFIKKENYYPKEAVLHPKNDLALIRLDRPTSATPTPLATSHLQPQERATVAGWGGDELTGALMADAVVQRRVHNLPDPLAGVTVIESQIERGRIQLGDSGGPLFDDQGKLAGVQSAAAGPGTVAFHVPVTENVEWISRHAGIPQPQVTDQPSDDVDAAKYPTVVPQPRIPVTGSSVLESVLNYGLDLRSIPIPMSS</sequence>
<feature type="domain" description="Peptidase S1" evidence="4">
    <location>
        <begin position="29"/>
        <end position="214"/>
    </location>
</feature>
<dbReference type="InterPro" id="IPR001254">
    <property type="entry name" value="Trypsin_dom"/>
</dbReference>
<evidence type="ECO:0000259" key="4">
    <source>
        <dbReference type="PROSITE" id="PS50240"/>
    </source>
</evidence>
<gene>
    <name evidence="5" type="primary">sprX</name>
    <name evidence="5" type="ORF">NCTC10254_02337</name>
</gene>
<evidence type="ECO:0000313" key="6">
    <source>
        <dbReference type="Proteomes" id="UP000249886"/>
    </source>
</evidence>
<dbReference type="PANTHER" id="PTHR24276:SF98">
    <property type="entry name" value="FI18310P1-RELATED"/>
    <property type="match status" value="1"/>
</dbReference>
<dbReference type="PROSITE" id="PS50240">
    <property type="entry name" value="TRYPSIN_DOM"/>
    <property type="match status" value="1"/>
</dbReference>
<dbReference type="InterPro" id="IPR050430">
    <property type="entry name" value="Peptidase_S1"/>
</dbReference>
<dbReference type="Gene3D" id="2.40.10.10">
    <property type="entry name" value="Trypsin-like serine proteases"/>
    <property type="match status" value="3"/>
</dbReference>
<feature type="signal peptide" evidence="3">
    <location>
        <begin position="1"/>
        <end position="23"/>
    </location>
</feature>
<dbReference type="SMART" id="SM00020">
    <property type="entry name" value="Tryp_SPc"/>
    <property type="match status" value="1"/>
</dbReference>
<keyword evidence="5" id="KW-0378">Hydrolase</keyword>
<dbReference type="RefSeq" id="WP_005523454.1">
    <property type="nucleotide sequence ID" value="NZ_CAJPQJ010000001.1"/>
</dbReference>
<evidence type="ECO:0000256" key="3">
    <source>
        <dbReference type="SAM" id="SignalP"/>
    </source>
</evidence>
<comment type="similarity">
    <text evidence="1">Belongs to the peptidase S1 family.</text>
</comment>
<proteinExistence type="inferred from homology"/>
<evidence type="ECO:0000256" key="1">
    <source>
        <dbReference type="ARBA" id="ARBA00007664"/>
    </source>
</evidence>
<reference evidence="5 6" key="1">
    <citation type="submission" date="2018-06" db="EMBL/GenBank/DDBJ databases">
        <authorList>
            <consortium name="Pathogen Informatics"/>
            <person name="Doyle S."/>
        </authorList>
    </citation>
    <scope>NUCLEOTIDE SEQUENCE [LARGE SCALE GENOMIC DNA]</scope>
    <source>
        <strain evidence="5 6">NCTC10254</strain>
    </source>
</reference>
<dbReference type="EMBL" id="UARK01000033">
    <property type="protein sequence ID" value="SPW33191.1"/>
    <property type="molecule type" value="Genomic_DNA"/>
</dbReference>
<evidence type="ECO:0000256" key="2">
    <source>
        <dbReference type="ARBA" id="ARBA00023157"/>
    </source>
</evidence>
<dbReference type="InterPro" id="IPR009003">
    <property type="entry name" value="Peptidase_S1_PA"/>
</dbReference>
<keyword evidence="5" id="KW-0645">Protease</keyword>
<dbReference type="Proteomes" id="UP000249886">
    <property type="component" value="Unassembled WGS sequence"/>
</dbReference>
<dbReference type="GeneID" id="84575056"/>
<protein>
    <submittedName>
        <fullName evidence="5">Trypsin-like serine protease</fullName>
    </submittedName>
</protein>
<dbReference type="GO" id="GO:0004252">
    <property type="term" value="F:serine-type endopeptidase activity"/>
    <property type="evidence" value="ECO:0007669"/>
    <property type="project" value="InterPro"/>
</dbReference>